<evidence type="ECO:0000313" key="1">
    <source>
        <dbReference type="EMBL" id="AYV82056.1"/>
    </source>
</evidence>
<sequence>MKIPPDIDIYDDMYDDMYDNMYDDMYNDIYNYISNNIDTLLENNDIKIALDPNNNKTTKWLMQEYDDIEAYTISFFITNMTLYSFLQYELNKKIDI</sequence>
<reference evidence="1" key="1">
    <citation type="submission" date="2018-10" db="EMBL/GenBank/DDBJ databases">
        <title>Hidden diversity of soil giant viruses.</title>
        <authorList>
            <person name="Schulz F."/>
            <person name="Alteio L."/>
            <person name="Goudeau D."/>
            <person name="Ryan E.M."/>
            <person name="Malmstrom R.R."/>
            <person name="Blanchard J."/>
            <person name="Woyke T."/>
        </authorList>
    </citation>
    <scope>NUCLEOTIDE SEQUENCE</scope>
    <source>
        <strain evidence="1">HOV1</strain>
    </source>
</reference>
<accession>A0A3G5A493</accession>
<name>A0A3G5A493_9VIRU</name>
<dbReference type="EMBL" id="MK072335">
    <property type="protein sequence ID" value="AYV82056.1"/>
    <property type="molecule type" value="Genomic_DNA"/>
</dbReference>
<protein>
    <submittedName>
        <fullName evidence="1">Uncharacterized protein</fullName>
    </submittedName>
</protein>
<organism evidence="1">
    <name type="scientific">Homavirus sp</name>
    <dbReference type="NCBI Taxonomy" id="2487769"/>
    <lineage>
        <taxon>Viruses</taxon>
        <taxon>Varidnaviria</taxon>
        <taxon>Bamfordvirae</taxon>
        <taxon>Nucleocytoviricota</taxon>
        <taxon>Megaviricetes</taxon>
        <taxon>Imitervirales</taxon>
        <taxon>Mimiviridae</taxon>
        <taxon>Klosneuvirinae</taxon>
    </lineage>
</organism>
<gene>
    <name evidence="1" type="ORF">Homavirus4_19</name>
</gene>
<proteinExistence type="predicted"/>